<dbReference type="CDD" id="cd00739">
    <property type="entry name" value="DHPS"/>
    <property type="match status" value="1"/>
</dbReference>
<evidence type="ECO:0000256" key="6">
    <source>
        <dbReference type="ARBA" id="ARBA00022723"/>
    </source>
</evidence>
<dbReference type="GO" id="GO:0046654">
    <property type="term" value="P:tetrahydrofolate biosynthetic process"/>
    <property type="evidence" value="ECO:0007669"/>
    <property type="project" value="TreeGrafter"/>
</dbReference>
<dbReference type="NCBIfam" id="TIGR01496">
    <property type="entry name" value="DHPS"/>
    <property type="match status" value="1"/>
</dbReference>
<feature type="domain" description="Pterin-binding" evidence="9">
    <location>
        <begin position="27"/>
        <end position="291"/>
    </location>
</feature>
<dbReference type="SUPFAM" id="SSF51717">
    <property type="entry name" value="Dihydropteroate synthetase-like"/>
    <property type="match status" value="1"/>
</dbReference>
<dbReference type="EMBL" id="LAZR01000014">
    <property type="protein sequence ID" value="KKO06907.1"/>
    <property type="molecule type" value="Genomic_DNA"/>
</dbReference>
<keyword evidence="6" id="KW-0479">Metal-binding</keyword>
<dbReference type="PROSITE" id="PS00793">
    <property type="entry name" value="DHPS_2"/>
    <property type="match status" value="1"/>
</dbReference>
<comment type="caution">
    <text evidence="10">The sequence shown here is derived from an EMBL/GenBank/DDBJ whole genome shotgun (WGS) entry which is preliminary data.</text>
</comment>
<dbReference type="InterPro" id="IPR006390">
    <property type="entry name" value="DHP_synth_dom"/>
</dbReference>
<sequence>MSSQHLASGCLAPTLQCGARVLDLSSPRVMGILNVTPDSFSDGGALGTGADAGSAGFFVSVDKALRRTERMVEDGAAIIDVGGESTRPGAAGVTGQQELDRVIPVIEAITQRFDVIVSVDTSAPLVIREAALAGAGLINDIRALRRDGAIDAVAATSMGLCLMHMKGEPGTMQQAPVYDDLLAEVLGFLQQRVSDCERAGIARGRICLDPGFGFGKTLAHNYRLLRELPTLLAAGLPVLAGISRKSMIGAVVEREVDGRLPGSLAAAVLAAEHGASIIRVHDVAETVDALKVLQAMQSLP</sequence>
<evidence type="ECO:0000256" key="1">
    <source>
        <dbReference type="ARBA" id="ARBA00000012"/>
    </source>
</evidence>
<dbReference type="PROSITE" id="PS50972">
    <property type="entry name" value="PTERIN_BINDING"/>
    <property type="match status" value="1"/>
</dbReference>
<evidence type="ECO:0000256" key="7">
    <source>
        <dbReference type="ARBA" id="ARBA00022842"/>
    </source>
</evidence>
<dbReference type="AlphaFoldDB" id="A0A0F9Y4S5"/>
<dbReference type="InterPro" id="IPR045031">
    <property type="entry name" value="DHP_synth-like"/>
</dbReference>
<evidence type="ECO:0000256" key="3">
    <source>
        <dbReference type="ARBA" id="ARBA00004763"/>
    </source>
</evidence>
<comment type="cofactor">
    <cofactor evidence="2">
        <name>Mg(2+)</name>
        <dbReference type="ChEBI" id="CHEBI:18420"/>
    </cofactor>
</comment>
<proteinExistence type="predicted"/>
<dbReference type="GO" id="GO:0005829">
    <property type="term" value="C:cytosol"/>
    <property type="evidence" value="ECO:0007669"/>
    <property type="project" value="TreeGrafter"/>
</dbReference>
<dbReference type="Gene3D" id="3.20.20.20">
    <property type="entry name" value="Dihydropteroate synthase-like"/>
    <property type="match status" value="1"/>
</dbReference>
<dbReference type="GO" id="GO:0004156">
    <property type="term" value="F:dihydropteroate synthase activity"/>
    <property type="evidence" value="ECO:0007669"/>
    <property type="project" value="UniProtKB-EC"/>
</dbReference>
<dbReference type="InterPro" id="IPR000489">
    <property type="entry name" value="Pterin-binding_dom"/>
</dbReference>
<protein>
    <recommendedName>
        <fullName evidence="4">dihydropteroate synthase</fullName>
        <ecNumber evidence="4">2.5.1.15</ecNumber>
    </recommendedName>
</protein>
<dbReference type="GO" id="GO:0046872">
    <property type="term" value="F:metal ion binding"/>
    <property type="evidence" value="ECO:0007669"/>
    <property type="project" value="UniProtKB-KW"/>
</dbReference>
<dbReference type="InterPro" id="IPR011005">
    <property type="entry name" value="Dihydropteroate_synth-like_sf"/>
</dbReference>
<evidence type="ECO:0000256" key="2">
    <source>
        <dbReference type="ARBA" id="ARBA00001946"/>
    </source>
</evidence>
<dbReference type="PANTHER" id="PTHR20941:SF1">
    <property type="entry name" value="FOLIC ACID SYNTHESIS PROTEIN FOL1"/>
    <property type="match status" value="1"/>
</dbReference>
<dbReference type="PANTHER" id="PTHR20941">
    <property type="entry name" value="FOLATE SYNTHESIS PROTEINS"/>
    <property type="match status" value="1"/>
</dbReference>
<evidence type="ECO:0000313" key="10">
    <source>
        <dbReference type="EMBL" id="KKO06907.1"/>
    </source>
</evidence>
<dbReference type="PROSITE" id="PS00792">
    <property type="entry name" value="DHPS_1"/>
    <property type="match status" value="1"/>
</dbReference>
<keyword evidence="8" id="KW-0289">Folate biosynthesis</keyword>
<dbReference type="Pfam" id="PF00809">
    <property type="entry name" value="Pterin_bind"/>
    <property type="match status" value="1"/>
</dbReference>
<reference evidence="10" key="1">
    <citation type="journal article" date="2015" name="Nature">
        <title>Complex archaea that bridge the gap between prokaryotes and eukaryotes.</title>
        <authorList>
            <person name="Spang A."/>
            <person name="Saw J.H."/>
            <person name="Jorgensen S.L."/>
            <person name="Zaremba-Niedzwiedzka K."/>
            <person name="Martijn J."/>
            <person name="Lind A.E."/>
            <person name="van Eijk R."/>
            <person name="Schleper C."/>
            <person name="Guy L."/>
            <person name="Ettema T.J."/>
        </authorList>
    </citation>
    <scope>NUCLEOTIDE SEQUENCE</scope>
</reference>
<name>A0A0F9Y4S5_9ZZZZ</name>
<accession>A0A0F9Y4S5</accession>
<keyword evidence="5" id="KW-0808">Transferase</keyword>
<comment type="catalytic activity">
    <reaction evidence="1">
        <text>(7,8-dihydropterin-6-yl)methyl diphosphate + 4-aminobenzoate = 7,8-dihydropteroate + diphosphate</text>
        <dbReference type="Rhea" id="RHEA:19949"/>
        <dbReference type="ChEBI" id="CHEBI:17836"/>
        <dbReference type="ChEBI" id="CHEBI:17839"/>
        <dbReference type="ChEBI" id="CHEBI:33019"/>
        <dbReference type="ChEBI" id="CHEBI:72950"/>
        <dbReference type="EC" id="2.5.1.15"/>
    </reaction>
</comment>
<evidence type="ECO:0000256" key="4">
    <source>
        <dbReference type="ARBA" id="ARBA00012458"/>
    </source>
</evidence>
<gene>
    <name evidence="10" type="ORF">LCGC14_0060910</name>
</gene>
<evidence type="ECO:0000259" key="9">
    <source>
        <dbReference type="PROSITE" id="PS50972"/>
    </source>
</evidence>
<evidence type="ECO:0000256" key="8">
    <source>
        <dbReference type="ARBA" id="ARBA00022909"/>
    </source>
</evidence>
<organism evidence="10">
    <name type="scientific">marine sediment metagenome</name>
    <dbReference type="NCBI Taxonomy" id="412755"/>
    <lineage>
        <taxon>unclassified sequences</taxon>
        <taxon>metagenomes</taxon>
        <taxon>ecological metagenomes</taxon>
    </lineage>
</organism>
<comment type="pathway">
    <text evidence="3">Cofactor biosynthesis; tetrahydrofolate biosynthesis; 7,8-dihydrofolate from 2-amino-4-hydroxy-6-hydroxymethyl-7,8-dihydropteridine diphosphate and 4-aminobenzoate: step 1/2.</text>
</comment>
<evidence type="ECO:0000256" key="5">
    <source>
        <dbReference type="ARBA" id="ARBA00022679"/>
    </source>
</evidence>
<dbReference type="GO" id="GO:0046656">
    <property type="term" value="P:folic acid biosynthetic process"/>
    <property type="evidence" value="ECO:0007669"/>
    <property type="project" value="UniProtKB-KW"/>
</dbReference>
<dbReference type="EC" id="2.5.1.15" evidence="4"/>
<keyword evidence="7" id="KW-0460">Magnesium</keyword>